<organism evidence="10 11">
    <name type="scientific">Streptomyces bathyalis</name>
    <dbReference type="NCBI Taxonomy" id="2710756"/>
    <lineage>
        <taxon>Bacteria</taxon>
        <taxon>Bacillati</taxon>
        <taxon>Actinomycetota</taxon>
        <taxon>Actinomycetes</taxon>
        <taxon>Kitasatosporales</taxon>
        <taxon>Streptomycetaceae</taxon>
        <taxon>Streptomyces</taxon>
    </lineage>
</organism>
<dbReference type="KEGG" id="sbat:G4Z16_01295"/>
<dbReference type="InterPro" id="IPR001663">
    <property type="entry name" value="Rng_hydr_dOase-A"/>
</dbReference>
<dbReference type="Pfam" id="PF00848">
    <property type="entry name" value="Ring_hydroxyl_A"/>
    <property type="match status" value="1"/>
</dbReference>
<protein>
    <submittedName>
        <fullName evidence="10">Rieske 2Fe-2S domain-containing protein</fullName>
    </submittedName>
</protein>
<keyword evidence="7" id="KW-0411">Iron-sulfur</keyword>
<comment type="similarity">
    <text evidence="1">Belongs to the bacterial ring-hydroxylating dioxygenase alpha subunit family.</text>
</comment>
<dbReference type="PANTHER" id="PTHR43756">
    <property type="entry name" value="CHOLINE MONOOXYGENASE, CHLOROPLASTIC"/>
    <property type="match status" value="1"/>
</dbReference>
<keyword evidence="6" id="KW-0408">Iron</keyword>
<evidence type="ECO:0000256" key="7">
    <source>
        <dbReference type="ARBA" id="ARBA00023014"/>
    </source>
</evidence>
<dbReference type="GO" id="GO:0016705">
    <property type="term" value="F:oxidoreductase activity, acting on paired donors, with incorporation or reduction of molecular oxygen"/>
    <property type="evidence" value="ECO:0007669"/>
    <property type="project" value="UniProtKB-ARBA"/>
</dbReference>
<dbReference type="InterPro" id="IPR015881">
    <property type="entry name" value="ARHD_Rieske_2Fe_2S"/>
</dbReference>
<dbReference type="InterPro" id="IPR036922">
    <property type="entry name" value="Rieske_2Fe-2S_sf"/>
</dbReference>
<keyword evidence="2" id="KW-0001">2Fe-2S</keyword>
<keyword evidence="5" id="KW-0560">Oxidoreductase</keyword>
<gene>
    <name evidence="10" type="ORF">G4Z16_01295</name>
</gene>
<accession>A0A7T1WQS9</accession>
<evidence type="ECO:0000313" key="10">
    <source>
        <dbReference type="EMBL" id="QPP05247.1"/>
    </source>
</evidence>
<dbReference type="GO" id="GO:0004497">
    <property type="term" value="F:monooxygenase activity"/>
    <property type="evidence" value="ECO:0007669"/>
    <property type="project" value="UniProtKB-ARBA"/>
</dbReference>
<feature type="domain" description="Rieske" evidence="9">
    <location>
        <begin position="49"/>
        <end position="144"/>
    </location>
</feature>
<evidence type="ECO:0000256" key="6">
    <source>
        <dbReference type="ARBA" id="ARBA00023004"/>
    </source>
</evidence>
<dbReference type="GO" id="GO:0051213">
    <property type="term" value="F:dioxygenase activity"/>
    <property type="evidence" value="ECO:0007669"/>
    <property type="project" value="UniProtKB-KW"/>
</dbReference>
<keyword evidence="11" id="KW-1185">Reference proteome</keyword>
<dbReference type="InterPro" id="IPR015879">
    <property type="entry name" value="Ring_hydroxy_dOase_asu_C_dom"/>
</dbReference>
<evidence type="ECO:0000256" key="3">
    <source>
        <dbReference type="ARBA" id="ARBA00022723"/>
    </source>
</evidence>
<dbReference type="RefSeq" id="WP_197348753.1">
    <property type="nucleotide sequence ID" value="NZ_CP048882.1"/>
</dbReference>
<reference evidence="11" key="1">
    <citation type="submission" date="2020-02" db="EMBL/GenBank/DDBJ databases">
        <title>Streptomyces sp. ASO4wet.</title>
        <authorList>
            <person name="Risdian C."/>
            <person name="Landwehr W."/>
            <person name="Schupp P."/>
            <person name="Wink J."/>
        </authorList>
    </citation>
    <scope>NUCLEOTIDE SEQUENCE [LARGE SCALE GENOMIC DNA]</scope>
    <source>
        <strain evidence="11">ASO4wet</strain>
    </source>
</reference>
<dbReference type="Pfam" id="PF00355">
    <property type="entry name" value="Rieske"/>
    <property type="match status" value="1"/>
</dbReference>
<dbReference type="Proteomes" id="UP000595046">
    <property type="component" value="Chromosome"/>
</dbReference>
<keyword evidence="8" id="KW-0520">NAD</keyword>
<name>A0A7T1WQS9_9ACTN</name>
<proteinExistence type="inferred from homology"/>
<dbReference type="PANTHER" id="PTHR43756:SF1">
    <property type="entry name" value="3-PHENYLPROPIONATE_CINNAMIC ACID DIOXYGENASE SUBUNIT ALPHA"/>
    <property type="match status" value="1"/>
</dbReference>
<dbReference type="GO" id="GO:0051537">
    <property type="term" value="F:2 iron, 2 sulfur cluster binding"/>
    <property type="evidence" value="ECO:0007669"/>
    <property type="project" value="UniProtKB-KW"/>
</dbReference>
<evidence type="ECO:0000256" key="2">
    <source>
        <dbReference type="ARBA" id="ARBA00022714"/>
    </source>
</evidence>
<keyword evidence="4" id="KW-0223">Dioxygenase</keyword>
<dbReference type="SUPFAM" id="SSF50022">
    <property type="entry name" value="ISP domain"/>
    <property type="match status" value="1"/>
</dbReference>
<dbReference type="EMBL" id="CP048882">
    <property type="protein sequence ID" value="QPP05247.1"/>
    <property type="molecule type" value="Genomic_DNA"/>
</dbReference>
<dbReference type="InterPro" id="IPR017941">
    <property type="entry name" value="Rieske_2Fe-2S"/>
</dbReference>
<dbReference type="PROSITE" id="PS51296">
    <property type="entry name" value="RIESKE"/>
    <property type="match status" value="1"/>
</dbReference>
<evidence type="ECO:0000256" key="5">
    <source>
        <dbReference type="ARBA" id="ARBA00023002"/>
    </source>
</evidence>
<evidence type="ECO:0000256" key="8">
    <source>
        <dbReference type="ARBA" id="ARBA00023027"/>
    </source>
</evidence>
<dbReference type="GO" id="GO:0005506">
    <property type="term" value="F:iron ion binding"/>
    <property type="evidence" value="ECO:0007669"/>
    <property type="project" value="InterPro"/>
</dbReference>
<evidence type="ECO:0000259" key="9">
    <source>
        <dbReference type="PROSITE" id="PS51296"/>
    </source>
</evidence>
<dbReference type="PRINTS" id="PR00090">
    <property type="entry name" value="RNGDIOXGNASE"/>
</dbReference>
<evidence type="ECO:0000256" key="4">
    <source>
        <dbReference type="ARBA" id="ARBA00022964"/>
    </source>
</evidence>
<dbReference type="Gene3D" id="2.102.10.10">
    <property type="entry name" value="Rieske [2Fe-2S] iron-sulphur domain"/>
    <property type="match status" value="1"/>
</dbReference>
<sequence>MSTPISPRALELLEDMRDNFEQGLVPLSVYNDPELSEVELDRVFNRNWVFLAHESEIPEPGDYVLRTIGEDPWIVVRDESGTIRVLLDSCRHRGAQVCRADKGNTSHFRCPYHGWTYKNSGDLAGVPHRVESYRELDLKQWGLVKAPHVDTHRGLVFACLAADPPELSEYLGGIAWYLDVHLALTEFEVLGDPHRWVVGANWKIGAENFAGDSYHTESVHRSVVEVSLFPSILLKHGVAAQGKRHISGLGGHAANLNHDVGAPEEAQFWGYPSEVTEQFDAEGMDPAQYELAKWSKLSTGTVFPNLSYLCSAFVDAPGRPPGTVLMLRQWQPRGPAAMELWSWILVPKGASDEYKDRVARVATASFSPSGNFEEDDTAIWSTIARTAGSRYARSENLKLNYQMGMPGMAEIERDENWRGPGVALMSDLEDGGQRTVQRRWIEEMLRP</sequence>
<evidence type="ECO:0000256" key="1">
    <source>
        <dbReference type="ARBA" id="ARBA00008751"/>
    </source>
</evidence>
<dbReference type="Gene3D" id="3.90.380.10">
    <property type="entry name" value="Naphthalene 1,2-dioxygenase Alpha Subunit, Chain A, domain 1"/>
    <property type="match status" value="1"/>
</dbReference>
<dbReference type="SUPFAM" id="SSF55961">
    <property type="entry name" value="Bet v1-like"/>
    <property type="match status" value="1"/>
</dbReference>
<dbReference type="AlphaFoldDB" id="A0A7T1WQS9"/>
<evidence type="ECO:0000313" key="11">
    <source>
        <dbReference type="Proteomes" id="UP000595046"/>
    </source>
</evidence>
<keyword evidence="3" id="KW-0479">Metal-binding</keyword>
<dbReference type="PROSITE" id="PS00570">
    <property type="entry name" value="RING_HYDROXYL_ALPHA"/>
    <property type="match status" value="1"/>
</dbReference>